<keyword evidence="12" id="KW-1133">Transmembrane helix</keyword>
<dbReference type="AlphaFoldDB" id="A0A6B0RV13"/>
<dbReference type="InterPro" id="IPR000504">
    <property type="entry name" value="RRM_dom"/>
</dbReference>
<proteinExistence type="predicted"/>
<evidence type="ECO:0000256" key="12">
    <source>
        <dbReference type="SAM" id="Phobius"/>
    </source>
</evidence>
<reference evidence="14" key="1">
    <citation type="submission" date="2019-10" db="EMBL/GenBank/DDBJ databases">
        <title>The sequence and de novo assembly of the wild yak genome.</title>
        <authorList>
            <person name="Liu Y."/>
        </authorList>
    </citation>
    <scope>NUCLEOTIDE SEQUENCE [LARGE SCALE GENOMIC DNA]</scope>
    <source>
        <strain evidence="14">WY2019</strain>
    </source>
</reference>
<dbReference type="InterPro" id="IPR050441">
    <property type="entry name" value="RBM"/>
</dbReference>
<keyword evidence="4" id="KW-0963">Cytoplasm</keyword>
<dbReference type="InterPro" id="IPR034278">
    <property type="entry name" value="RBM3/CIRBP_RRM"/>
</dbReference>
<keyword evidence="5 10" id="KW-0694">RNA-binding</keyword>
<feature type="transmembrane region" description="Helical" evidence="12">
    <location>
        <begin position="6"/>
        <end position="25"/>
    </location>
</feature>
<evidence type="ECO:0000256" key="2">
    <source>
        <dbReference type="ARBA" id="ARBA00004642"/>
    </source>
</evidence>
<evidence type="ECO:0000256" key="5">
    <source>
        <dbReference type="ARBA" id="ARBA00022884"/>
    </source>
</evidence>
<evidence type="ECO:0000256" key="3">
    <source>
        <dbReference type="ARBA" id="ARBA00021414"/>
    </source>
</evidence>
<comment type="subunit">
    <text evidence="8">Interacts with EIF4G1. Associates with ribosomes.</text>
</comment>
<keyword evidence="6" id="KW-0346">Stress response</keyword>
<dbReference type="Proteomes" id="UP000322234">
    <property type="component" value="Unassembled WGS sequence"/>
</dbReference>
<sequence length="246" mass="26856">MTAKDCFFSSMIELLFLISFSMYLFPGKEKKSRFRGEAGQSLPWGAGWGVGPFPARKGKRGEPAASLRRRPRTATMASDEGKLFVGGLSFDTNEQSLEQVFSKYGQISEVVVVKDRETQRSRGFGFVTFENIDDAKDAMMAMNGKSVDGRQIRVDQAGKSSDNRSRGYRGGSAGGRGFFRGGRGRGRGFSRGGGDRGYGGSRFESRSGGYGGSRDYYSSRSQGGGYDRSSGGSYRDSYDSYATHNE</sequence>
<dbReference type="CDD" id="cd12449">
    <property type="entry name" value="RRM_CIRBP_RBM3"/>
    <property type="match status" value="1"/>
</dbReference>
<evidence type="ECO:0000256" key="4">
    <source>
        <dbReference type="ARBA" id="ARBA00022490"/>
    </source>
</evidence>
<comment type="subcellular location">
    <subcellularLocation>
        <location evidence="1">Cytoplasm</location>
    </subcellularLocation>
    <subcellularLocation>
        <location evidence="2">Nucleus</location>
        <location evidence="2">Nucleoplasm</location>
    </subcellularLocation>
</comment>
<dbReference type="PANTHER" id="PTHR48034">
    <property type="entry name" value="TRANSFORMER-2 SEX-DETERMINING PROTEIN-RELATED"/>
    <property type="match status" value="1"/>
</dbReference>
<feature type="domain" description="RRM" evidence="13">
    <location>
        <begin position="81"/>
        <end position="159"/>
    </location>
</feature>
<evidence type="ECO:0000256" key="8">
    <source>
        <dbReference type="ARBA" id="ARBA00025992"/>
    </source>
</evidence>
<evidence type="ECO:0000256" key="6">
    <source>
        <dbReference type="ARBA" id="ARBA00023016"/>
    </source>
</evidence>
<organism evidence="14 15">
    <name type="scientific">Bos mutus</name>
    <name type="common">wild yak</name>
    <dbReference type="NCBI Taxonomy" id="72004"/>
    <lineage>
        <taxon>Eukaryota</taxon>
        <taxon>Metazoa</taxon>
        <taxon>Chordata</taxon>
        <taxon>Craniata</taxon>
        <taxon>Vertebrata</taxon>
        <taxon>Euteleostomi</taxon>
        <taxon>Mammalia</taxon>
        <taxon>Eutheria</taxon>
        <taxon>Laurasiatheria</taxon>
        <taxon>Artiodactyla</taxon>
        <taxon>Ruminantia</taxon>
        <taxon>Pecora</taxon>
        <taxon>Bovidae</taxon>
        <taxon>Bovinae</taxon>
        <taxon>Bos</taxon>
    </lineage>
</organism>
<dbReference type="SUPFAM" id="SSF54928">
    <property type="entry name" value="RNA-binding domain, RBD"/>
    <property type="match status" value="1"/>
</dbReference>
<dbReference type="GO" id="GO:0003723">
    <property type="term" value="F:RNA binding"/>
    <property type="evidence" value="ECO:0007669"/>
    <property type="project" value="UniProtKB-UniRule"/>
</dbReference>
<feature type="compositionally biased region" description="Gly residues" evidence="11">
    <location>
        <begin position="168"/>
        <end position="181"/>
    </location>
</feature>
<evidence type="ECO:0000313" key="15">
    <source>
        <dbReference type="Proteomes" id="UP000322234"/>
    </source>
</evidence>
<feature type="compositionally biased region" description="Low complexity" evidence="11">
    <location>
        <begin position="213"/>
        <end position="246"/>
    </location>
</feature>
<feature type="region of interest" description="Disordered" evidence="11">
    <location>
        <begin position="144"/>
        <end position="246"/>
    </location>
</feature>
<feature type="compositionally biased region" description="Gly residues" evidence="11">
    <location>
        <begin position="189"/>
        <end position="200"/>
    </location>
</feature>
<dbReference type="Pfam" id="PF00076">
    <property type="entry name" value="RRM_1"/>
    <property type="match status" value="1"/>
</dbReference>
<evidence type="ECO:0000256" key="7">
    <source>
        <dbReference type="ARBA" id="ARBA00023242"/>
    </source>
</evidence>
<name>A0A6B0RV13_9CETA</name>
<dbReference type="SMART" id="SM00361">
    <property type="entry name" value="RRM_1"/>
    <property type="match status" value="1"/>
</dbReference>
<dbReference type="FunFam" id="3.30.70.330:FF:000174">
    <property type="entry name" value="cold-inducible RNA-binding protein isoform X2"/>
    <property type="match status" value="1"/>
</dbReference>
<evidence type="ECO:0000256" key="10">
    <source>
        <dbReference type="PROSITE-ProRule" id="PRU00176"/>
    </source>
</evidence>
<dbReference type="GO" id="GO:0005654">
    <property type="term" value="C:nucleoplasm"/>
    <property type="evidence" value="ECO:0007669"/>
    <property type="project" value="UniProtKB-SubCell"/>
</dbReference>
<comment type="caution">
    <text evidence="14">The sequence shown here is derived from an EMBL/GenBank/DDBJ whole genome shotgun (WGS) entry which is preliminary data.</text>
</comment>
<evidence type="ECO:0000259" key="13">
    <source>
        <dbReference type="PROSITE" id="PS50102"/>
    </source>
</evidence>
<dbReference type="EMBL" id="VBQZ03000067">
    <property type="protein sequence ID" value="MXQ91113.1"/>
    <property type="molecule type" value="Genomic_DNA"/>
</dbReference>
<protein>
    <recommendedName>
        <fullName evidence="3">Cold-inducible RNA-binding protein</fullName>
    </recommendedName>
    <alternativeName>
        <fullName evidence="9">Glycine-rich RNA-binding protein CIRP</fullName>
    </alternativeName>
</protein>
<evidence type="ECO:0000256" key="1">
    <source>
        <dbReference type="ARBA" id="ARBA00004496"/>
    </source>
</evidence>
<dbReference type="InterPro" id="IPR035979">
    <property type="entry name" value="RBD_domain_sf"/>
</dbReference>
<feature type="region of interest" description="Disordered" evidence="11">
    <location>
        <begin position="53"/>
        <end position="73"/>
    </location>
</feature>
<gene>
    <name evidence="14" type="ORF">E5288_WYG005491</name>
</gene>
<dbReference type="PROSITE" id="PS50102">
    <property type="entry name" value="RRM"/>
    <property type="match status" value="1"/>
</dbReference>
<accession>A0A6B0RV13</accession>
<evidence type="ECO:0000313" key="14">
    <source>
        <dbReference type="EMBL" id="MXQ91113.1"/>
    </source>
</evidence>
<evidence type="ECO:0000256" key="11">
    <source>
        <dbReference type="SAM" id="MobiDB-lite"/>
    </source>
</evidence>
<evidence type="ECO:0000256" key="9">
    <source>
        <dbReference type="ARBA" id="ARBA00030301"/>
    </source>
</evidence>
<dbReference type="InterPro" id="IPR012677">
    <property type="entry name" value="Nucleotide-bd_a/b_plait_sf"/>
</dbReference>
<keyword evidence="12" id="KW-0472">Membrane</keyword>
<keyword evidence="7" id="KW-0539">Nucleus</keyword>
<dbReference type="GO" id="GO:0009409">
    <property type="term" value="P:response to cold"/>
    <property type="evidence" value="ECO:0007669"/>
    <property type="project" value="UniProtKB-ARBA"/>
</dbReference>
<dbReference type="Gene3D" id="3.30.70.330">
    <property type="match status" value="1"/>
</dbReference>
<dbReference type="GO" id="GO:0005737">
    <property type="term" value="C:cytoplasm"/>
    <property type="evidence" value="ECO:0007669"/>
    <property type="project" value="UniProtKB-SubCell"/>
</dbReference>
<dbReference type="SMART" id="SM00360">
    <property type="entry name" value="RRM"/>
    <property type="match status" value="1"/>
</dbReference>
<keyword evidence="12" id="KW-0812">Transmembrane</keyword>
<dbReference type="InterPro" id="IPR003954">
    <property type="entry name" value="RRM_euk-type"/>
</dbReference>
<keyword evidence="15" id="KW-1185">Reference proteome</keyword>